<name>A0A378U137_MYROD</name>
<keyword evidence="2" id="KW-1185">Reference proteome</keyword>
<protein>
    <submittedName>
        <fullName evidence="1">Susd and RagB outer membrane lipoprotein</fullName>
    </submittedName>
</protein>
<dbReference type="PROSITE" id="PS51257">
    <property type="entry name" value="PROKAR_LIPOPROTEIN"/>
    <property type="match status" value="1"/>
</dbReference>
<dbReference type="InterPro" id="IPR041662">
    <property type="entry name" value="SusD-like_2"/>
</dbReference>
<keyword evidence="1" id="KW-0449">Lipoprotein</keyword>
<organism evidence="1 2">
    <name type="scientific">Myroides odoratus</name>
    <name type="common">Flavobacterium odoratum</name>
    <dbReference type="NCBI Taxonomy" id="256"/>
    <lineage>
        <taxon>Bacteria</taxon>
        <taxon>Pseudomonadati</taxon>
        <taxon>Bacteroidota</taxon>
        <taxon>Flavobacteriia</taxon>
        <taxon>Flavobacteriales</taxon>
        <taxon>Flavobacteriaceae</taxon>
        <taxon>Myroides</taxon>
    </lineage>
</organism>
<sequence length="486" mass="54790">MKRIKYILASIVIGALSLQSCSEDKMDDINKNKNNPEFVESRFILTEVMTKTGFYVTGSDLAFYASIYTELLGGAHAQFYNAQERLGEPSLSTTYNNLWNAIYVNLRSLKMVEQKCSEGGAEAGNYNALGVAQILKAYNLALLTDLFGDVPYSEALEPLKNPQAKIDKQEDLYKEVFRLLDDAIVNLAKDSKYPNLGKQDLIYGGGNSESWIKAAHGLKARYLMRLSFVNADYQGVIDNVNKSFANSIEDFNYQVPGVDYPFYTVFQAREGMFSSKTYYDLMKRLDPKDPRLNDYFVKVGKENPTVVLVDHGGRVTQSQSTYSPSGLSWGTSSDLANATNAVYLMSYHELLFLKAEAQARLGDSDAVTTLQLAVNAGLNKKQKFRYLNYNREIPTNLTGEALLKRIAEEKYLSAFEVESIEMYNDIRRWKAMGENLIELQHKDPTKFPKRFAYGNSDVSNNPHVRAAYGDGSYVYTEDVWWAGGTR</sequence>
<reference evidence="1 2" key="1">
    <citation type="submission" date="2018-06" db="EMBL/GenBank/DDBJ databases">
        <authorList>
            <consortium name="Pathogen Informatics"/>
            <person name="Doyle S."/>
        </authorList>
    </citation>
    <scope>NUCLEOTIDE SEQUENCE [LARGE SCALE GENOMIC DNA]</scope>
    <source>
        <strain evidence="1 2">NCTC11179</strain>
    </source>
</reference>
<dbReference type="Gene3D" id="1.25.40.390">
    <property type="match status" value="2"/>
</dbReference>
<dbReference type="RefSeq" id="WP_115091744.1">
    <property type="nucleotide sequence ID" value="NZ_CP068107.1"/>
</dbReference>
<evidence type="ECO:0000313" key="2">
    <source>
        <dbReference type="Proteomes" id="UP000255024"/>
    </source>
</evidence>
<accession>A0A378U137</accession>
<dbReference type="AlphaFoldDB" id="A0A378U137"/>
<dbReference type="Proteomes" id="UP000255024">
    <property type="component" value="Unassembled WGS sequence"/>
</dbReference>
<evidence type="ECO:0000313" key="1">
    <source>
        <dbReference type="EMBL" id="STZ68876.1"/>
    </source>
</evidence>
<dbReference type="EMBL" id="UGQL01000002">
    <property type="protein sequence ID" value="STZ68876.1"/>
    <property type="molecule type" value="Genomic_DNA"/>
</dbReference>
<dbReference type="InterPro" id="IPR011990">
    <property type="entry name" value="TPR-like_helical_dom_sf"/>
</dbReference>
<dbReference type="Pfam" id="PF12771">
    <property type="entry name" value="SusD-like_2"/>
    <property type="match status" value="1"/>
</dbReference>
<dbReference type="SUPFAM" id="SSF48452">
    <property type="entry name" value="TPR-like"/>
    <property type="match status" value="1"/>
</dbReference>
<proteinExistence type="predicted"/>
<dbReference type="Gene3D" id="1.20.120.840">
    <property type="entry name" value="SusD-like, tetratrico peptide repeats domain"/>
    <property type="match status" value="1"/>
</dbReference>
<gene>
    <name evidence="1" type="ORF">NCTC11179_02357</name>
</gene>